<keyword evidence="1" id="KW-0812">Transmembrane</keyword>
<proteinExistence type="predicted"/>
<dbReference type="AlphaFoldDB" id="A0A2P2MSI6"/>
<organism evidence="2">
    <name type="scientific">Rhizophora mucronata</name>
    <name type="common">Asiatic mangrove</name>
    <dbReference type="NCBI Taxonomy" id="61149"/>
    <lineage>
        <taxon>Eukaryota</taxon>
        <taxon>Viridiplantae</taxon>
        <taxon>Streptophyta</taxon>
        <taxon>Embryophyta</taxon>
        <taxon>Tracheophyta</taxon>
        <taxon>Spermatophyta</taxon>
        <taxon>Magnoliopsida</taxon>
        <taxon>eudicotyledons</taxon>
        <taxon>Gunneridae</taxon>
        <taxon>Pentapetalae</taxon>
        <taxon>rosids</taxon>
        <taxon>fabids</taxon>
        <taxon>Malpighiales</taxon>
        <taxon>Rhizophoraceae</taxon>
        <taxon>Rhizophora</taxon>
    </lineage>
</organism>
<accession>A0A2P2MSI6</accession>
<keyword evidence="1" id="KW-0472">Membrane</keyword>
<feature type="transmembrane region" description="Helical" evidence="1">
    <location>
        <begin position="21"/>
        <end position="38"/>
    </location>
</feature>
<dbReference type="EMBL" id="GGEC01052705">
    <property type="protein sequence ID" value="MBX33189.1"/>
    <property type="molecule type" value="Transcribed_RNA"/>
</dbReference>
<sequence length="47" mass="5603">MKHQFTQSVHTTKRTSRYHRKGIVIFVVDLCIGFPLYAERLLIWPQS</sequence>
<reference evidence="2" key="1">
    <citation type="submission" date="2018-02" db="EMBL/GenBank/DDBJ databases">
        <title>Rhizophora mucronata_Transcriptome.</title>
        <authorList>
            <person name="Meera S.P."/>
            <person name="Sreeshan A."/>
            <person name="Augustine A."/>
        </authorList>
    </citation>
    <scope>NUCLEOTIDE SEQUENCE</scope>
    <source>
        <tissue evidence="2">Leaf</tissue>
    </source>
</reference>
<keyword evidence="1" id="KW-1133">Transmembrane helix</keyword>
<protein>
    <submittedName>
        <fullName evidence="2">Uncharacterized protein MANES_09G174100</fullName>
    </submittedName>
</protein>
<evidence type="ECO:0000256" key="1">
    <source>
        <dbReference type="SAM" id="Phobius"/>
    </source>
</evidence>
<evidence type="ECO:0000313" key="2">
    <source>
        <dbReference type="EMBL" id="MBX33189.1"/>
    </source>
</evidence>
<name>A0A2P2MSI6_RHIMU</name>